<dbReference type="PANTHER" id="PTHR30303">
    <property type="entry name" value="HYDROGENASE ISOENZYMES FORMATION PROTEIN HYPE"/>
    <property type="match status" value="1"/>
</dbReference>
<accession>A0A2G1DM04</accession>
<dbReference type="Gene3D" id="3.30.1330.10">
    <property type="entry name" value="PurM-like, N-terminal domain"/>
    <property type="match status" value="1"/>
</dbReference>
<dbReference type="InterPro" id="IPR016188">
    <property type="entry name" value="PurM-like_N"/>
</dbReference>
<dbReference type="RefSeq" id="WP_099341307.1">
    <property type="nucleotide sequence ID" value="NZ_CP032098.1"/>
</dbReference>
<comment type="similarity">
    <text evidence="1">Belongs to the HypE family.</text>
</comment>
<gene>
    <name evidence="4" type="primary">hypE</name>
    <name evidence="4" type="ORF">CPU12_00590</name>
</gene>
<dbReference type="AlphaFoldDB" id="A0A2G1DM04"/>
<dbReference type="SUPFAM" id="SSF55326">
    <property type="entry name" value="PurM N-terminal domain-like"/>
    <property type="match status" value="1"/>
</dbReference>
<comment type="caution">
    <text evidence="4">The sequence shown here is derived from an EMBL/GenBank/DDBJ whole genome shotgun (WGS) entry which is preliminary data.</text>
</comment>
<dbReference type="Pfam" id="PF00586">
    <property type="entry name" value="AIRS"/>
    <property type="match status" value="1"/>
</dbReference>
<evidence type="ECO:0000256" key="1">
    <source>
        <dbReference type="ARBA" id="ARBA00006243"/>
    </source>
</evidence>
<dbReference type="InterPro" id="IPR011854">
    <property type="entry name" value="HypE"/>
</dbReference>
<evidence type="ECO:0000259" key="2">
    <source>
        <dbReference type="Pfam" id="PF00586"/>
    </source>
</evidence>
<dbReference type="Gene3D" id="3.90.650.10">
    <property type="entry name" value="PurM-like C-terminal domain"/>
    <property type="match status" value="1"/>
</dbReference>
<dbReference type="SUPFAM" id="SSF56042">
    <property type="entry name" value="PurM C-terminal domain-like"/>
    <property type="match status" value="1"/>
</dbReference>
<dbReference type="NCBIfam" id="TIGR02124">
    <property type="entry name" value="hypE"/>
    <property type="match status" value="1"/>
</dbReference>
<feature type="domain" description="PurM-like C-terminal" evidence="3">
    <location>
        <begin position="159"/>
        <end position="309"/>
    </location>
</feature>
<organism evidence="4 5">
    <name type="scientific">Malaciobacter molluscorum LMG 25693</name>
    <dbReference type="NCBI Taxonomy" id="870501"/>
    <lineage>
        <taxon>Bacteria</taxon>
        <taxon>Pseudomonadati</taxon>
        <taxon>Campylobacterota</taxon>
        <taxon>Epsilonproteobacteria</taxon>
        <taxon>Campylobacterales</taxon>
        <taxon>Arcobacteraceae</taxon>
        <taxon>Malaciobacter</taxon>
    </lineage>
</organism>
<dbReference type="InterPro" id="IPR010918">
    <property type="entry name" value="PurM-like_C_dom"/>
</dbReference>
<proteinExistence type="inferred from homology"/>
<dbReference type="PIRSF" id="PIRSF005644">
    <property type="entry name" value="Hdrgns_mtr_HypE"/>
    <property type="match status" value="1"/>
</dbReference>
<dbReference type="EMBL" id="NXFY01000001">
    <property type="protein sequence ID" value="PHO19491.1"/>
    <property type="molecule type" value="Genomic_DNA"/>
</dbReference>
<dbReference type="PANTHER" id="PTHR30303:SF0">
    <property type="entry name" value="CARBAMOYL DEHYDRATASE HYPE"/>
    <property type="match status" value="1"/>
</dbReference>
<reference evidence="4 5" key="1">
    <citation type="submission" date="2017-09" db="EMBL/GenBank/DDBJ databases">
        <title>Arcobacter canalis sp. nov., a new species isolated from a water canal contaminated with urban sewage.</title>
        <authorList>
            <person name="Perez-Cataluna A."/>
            <person name="Salas-Masso N."/>
            <person name="Figueras M.J."/>
        </authorList>
    </citation>
    <scope>NUCLEOTIDE SEQUENCE [LARGE SCALE GENOMIC DNA]</scope>
    <source>
        <strain evidence="4 5">F98-3</strain>
    </source>
</reference>
<evidence type="ECO:0000313" key="4">
    <source>
        <dbReference type="EMBL" id="PHO19491.1"/>
    </source>
</evidence>
<evidence type="ECO:0000313" key="5">
    <source>
        <dbReference type="Proteomes" id="UP000221222"/>
    </source>
</evidence>
<evidence type="ECO:0000259" key="3">
    <source>
        <dbReference type="Pfam" id="PF02769"/>
    </source>
</evidence>
<dbReference type="Pfam" id="PF02769">
    <property type="entry name" value="AIRS_C"/>
    <property type="match status" value="1"/>
</dbReference>
<dbReference type="Proteomes" id="UP000221222">
    <property type="component" value="Unassembled WGS sequence"/>
</dbReference>
<feature type="domain" description="PurM-like N-terminal" evidence="2">
    <location>
        <begin position="37"/>
        <end position="146"/>
    </location>
</feature>
<sequence>MMTNITLAHGNGGQENNELITKIFYKAFKNEILSKSEDAAVIEDGTLAFSTDSFTVNPIEFPGANIGKLAICGTCNDLAMMGAKPKYLTCSVIIEEGFEVATLKRVVDSMQTELEKNGAIVVSGDTKVVPKGSVDKIFINTTGIGQIEQKGISSNNIQDDDVIIVSNSVGKHGATIFAAREGIDFSTNLKSDCASLWPVIKKLIDEGIQIRALRDATRGGVSAVLNEWAKQSNICVEIEEEKIPVCDEVKGVCELLGFEALSLANEGTFVMAISKEQASKAIELLKSIEISKEASIIGNVTLKHQGKVVLNTAWGTQRFIDLPTGELLPRIC</sequence>
<protein>
    <submittedName>
        <fullName evidence="4">Hydrogenase expression/formation protein HypE</fullName>
    </submittedName>
</protein>
<dbReference type="CDD" id="cd02197">
    <property type="entry name" value="HypE"/>
    <property type="match status" value="1"/>
</dbReference>
<dbReference type="InterPro" id="IPR036676">
    <property type="entry name" value="PurM-like_C_sf"/>
</dbReference>
<dbReference type="InterPro" id="IPR036921">
    <property type="entry name" value="PurM-like_N_sf"/>
</dbReference>
<keyword evidence="5" id="KW-1185">Reference proteome</keyword>
<dbReference type="GO" id="GO:0051604">
    <property type="term" value="P:protein maturation"/>
    <property type="evidence" value="ECO:0007669"/>
    <property type="project" value="TreeGrafter"/>
</dbReference>
<name>A0A2G1DM04_9BACT</name>